<dbReference type="STRING" id="683124.SAMN05444337_1121"/>
<dbReference type="Proteomes" id="UP000184232">
    <property type="component" value="Unassembled WGS sequence"/>
</dbReference>
<evidence type="ECO:0000313" key="1">
    <source>
        <dbReference type="EMBL" id="SHI92458.1"/>
    </source>
</evidence>
<reference evidence="1 2" key="1">
    <citation type="submission" date="2016-11" db="EMBL/GenBank/DDBJ databases">
        <authorList>
            <person name="Jaros S."/>
            <person name="Januszkiewicz K."/>
            <person name="Wedrychowicz H."/>
        </authorList>
    </citation>
    <scope>NUCLEOTIDE SEQUENCE [LARGE SCALE GENOMIC DNA]</scope>
    <source>
        <strain evidence="1 2">DSM 22807</strain>
    </source>
</reference>
<dbReference type="RefSeq" id="WP_072782713.1">
    <property type="nucleotide sequence ID" value="NZ_CP045292.1"/>
</dbReference>
<dbReference type="OrthoDB" id="1251128at2"/>
<protein>
    <submittedName>
        <fullName evidence="1">Uncharacterized protein</fullName>
    </submittedName>
</protein>
<keyword evidence="2" id="KW-1185">Reference proteome</keyword>
<sequence length="147" mass="15936">MVKKLKYCIFLIIVLVVSKINAQVGINTITPLSTLDINGNVSLKVMTLNGTNTGGGGAATLINDGVYISVRPLATDDKFQLPDPTLFPGRIYIIRNIQNSVTAQLTTTSGMLFPKNSTTGSSNLYMYEGNLRTVIVISDGVNWTYMN</sequence>
<dbReference type="EMBL" id="FQZH01000001">
    <property type="protein sequence ID" value="SHI92458.1"/>
    <property type="molecule type" value="Genomic_DNA"/>
</dbReference>
<accession>A0A1M6F416</accession>
<gene>
    <name evidence="1" type="ORF">SAMN05444337_1121</name>
</gene>
<evidence type="ECO:0000313" key="2">
    <source>
        <dbReference type="Proteomes" id="UP000184232"/>
    </source>
</evidence>
<proteinExistence type="predicted"/>
<dbReference type="AlphaFoldDB" id="A0A1M6F416"/>
<organism evidence="1 2">
    <name type="scientific">Flavobacterium haoranii</name>
    <dbReference type="NCBI Taxonomy" id="683124"/>
    <lineage>
        <taxon>Bacteria</taxon>
        <taxon>Pseudomonadati</taxon>
        <taxon>Bacteroidota</taxon>
        <taxon>Flavobacteriia</taxon>
        <taxon>Flavobacteriales</taxon>
        <taxon>Flavobacteriaceae</taxon>
        <taxon>Flavobacterium</taxon>
    </lineage>
</organism>
<name>A0A1M6F416_9FLAO</name>